<evidence type="ECO:0000313" key="5">
    <source>
        <dbReference type="EMBL" id="KAK7478820.1"/>
    </source>
</evidence>
<accession>A0ABD0JUP8</accession>
<dbReference type="Pfam" id="PF00059">
    <property type="entry name" value="Lectin_C"/>
    <property type="match status" value="1"/>
</dbReference>
<keyword evidence="1" id="KW-1015">Disulfide bond</keyword>
<dbReference type="PANTHER" id="PTHR22803">
    <property type="entry name" value="MANNOSE, PHOSPHOLIPASE, LECTIN RECEPTOR RELATED"/>
    <property type="match status" value="1"/>
</dbReference>
<dbReference type="InterPro" id="IPR050111">
    <property type="entry name" value="C-type_lectin/snaclec_domain"/>
</dbReference>
<dbReference type="InterPro" id="IPR018378">
    <property type="entry name" value="C-type_lectin_CS"/>
</dbReference>
<evidence type="ECO:0000256" key="1">
    <source>
        <dbReference type="ARBA" id="ARBA00023157"/>
    </source>
</evidence>
<dbReference type="AlphaFoldDB" id="A0ABD0JUP8"/>
<dbReference type="SMART" id="SM00034">
    <property type="entry name" value="CLECT"/>
    <property type="match status" value="1"/>
</dbReference>
<feature type="coiled-coil region" evidence="2">
    <location>
        <begin position="43"/>
        <end position="70"/>
    </location>
</feature>
<dbReference type="Proteomes" id="UP001519460">
    <property type="component" value="Unassembled WGS sequence"/>
</dbReference>
<dbReference type="CDD" id="cd00037">
    <property type="entry name" value="CLECT"/>
    <property type="match status" value="1"/>
</dbReference>
<keyword evidence="6" id="KW-1185">Reference proteome</keyword>
<dbReference type="PROSITE" id="PS50041">
    <property type="entry name" value="C_TYPE_LECTIN_2"/>
    <property type="match status" value="1"/>
</dbReference>
<dbReference type="InterPro" id="IPR016186">
    <property type="entry name" value="C-type_lectin-like/link_sf"/>
</dbReference>
<evidence type="ECO:0000313" key="6">
    <source>
        <dbReference type="Proteomes" id="UP001519460"/>
    </source>
</evidence>
<dbReference type="InterPro" id="IPR016187">
    <property type="entry name" value="CTDL_fold"/>
</dbReference>
<reference evidence="5 6" key="1">
    <citation type="journal article" date="2023" name="Sci. Data">
        <title>Genome assembly of the Korean intertidal mud-creeper Batillaria attramentaria.</title>
        <authorList>
            <person name="Patra A.K."/>
            <person name="Ho P.T."/>
            <person name="Jun S."/>
            <person name="Lee S.J."/>
            <person name="Kim Y."/>
            <person name="Won Y.J."/>
        </authorList>
    </citation>
    <scope>NUCLEOTIDE SEQUENCE [LARGE SCALE GENOMIC DNA]</scope>
    <source>
        <strain evidence="5">Wonlab-2016</strain>
    </source>
</reference>
<evidence type="ECO:0000256" key="3">
    <source>
        <dbReference type="SAM" id="SignalP"/>
    </source>
</evidence>
<dbReference type="Gene3D" id="3.10.100.10">
    <property type="entry name" value="Mannose-Binding Protein A, subunit A"/>
    <property type="match status" value="1"/>
</dbReference>
<dbReference type="InterPro" id="IPR001304">
    <property type="entry name" value="C-type_lectin-like"/>
</dbReference>
<dbReference type="SUPFAM" id="SSF56436">
    <property type="entry name" value="C-type lectin-like"/>
    <property type="match status" value="1"/>
</dbReference>
<evidence type="ECO:0000259" key="4">
    <source>
        <dbReference type="PROSITE" id="PS50041"/>
    </source>
</evidence>
<gene>
    <name evidence="5" type="ORF">BaRGS_00029919</name>
</gene>
<keyword evidence="3" id="KW-0732">Signal</keyword>
<keyword evidence="2" id="KW-0175">Coiled coil</keyword>
<sequence length="205" mass="23143">MAKTSNLTCLLFNLILVSTPTEEHEVKETRSDDVSFSSLETLVQQQAALIQTLQTKLNAMETRLTVVEQDRPKPEGWTHFHNSCYGVGHEAVTWADAVEICRQFGAHLADVETSSENEFIKDLGRSRGFAGTWLGATDIMAEGRWVWTASGHVTEGHNGFSDWYPGQPGSHTGQRCMMAEKTYDYRWGDYECFHTRNFICEIRSG</sequence>
<feature type="domain" description="C-type lectin" evidence="4">
    <location>
        <begin position="80"/>
        <end position="201"/>
    </location>
</feature>
<proteinExistence type="predicted"/>
<dbReference type="EMBL" id="JACVVK020000316">
    <property type="protein sequence ID" value="KAK7478820.1"/>
    <property type="molecule type" value="Genomic_DNA"/>
</dbReference>
<comment type="caution">
    <text evidence="5">The sequence shown here is derived from an EMBL/GenBank/DDBJ whole genome shotgun (WGS) entry which is preliminary data.</text>
</comment>
<protein>
    <recommendedName>
        <fullName evidence="4">C-type lectin domain-containing protein</fullName>
    </recommendedName>
</protein>
<dbReference type="PROSITE" id="PS00615">
    <property type="entry name" value="C_TYPE_LECTIN_1"/>
    <property type="match status" value="1"/>
</dbReference>
<organism evidence="5 6">
    <name type="scientific">Batillaria attramentaria</name>
    <dbReference type="NCBI Taxonomy" id="370345"/>
    <lineage>
        <taxon>Eukaryota</taxon>
        <taxon>Metazoa</taxon>
        <taxon>Spiralia</taxon>
        <taxon>Lophotrochozoa</taxon>
        <taxon>Mollusca</taxon>
        <taxon>Gastropoda</taxon>
        <taxon>Caenogastropoda</taxon>
        <taxon>Sorbeoconcha</taxon>
        <taxon>Cerithioidea</taxon>
        <taxon>Batillariidae</taxon>
        <taxon>Batillaria</taxon>
    </lineage>
</organism>
<name>A0ABD0JUP8_9CAEN</name>
<feature type="signal peptide" evidence="3">
    <location>
        <begin position="1"/>
        <end position="23"/>
    </location>
</feature>
<evidence type="ECO:0000256" key="2">
    <source>
        <dbReference type="SAM" id="Coils"/>
    </source>
</evidence>
<feature type="chain" id="PRO_5044849547" description="C-type lectin domain-containing protein" evidence="3">
    <location>
        <begin position="24"/>
        <end position="205"/>
    </location>
</feature>